<organism evidence="2 3">
    <name type="scientific">Rotaria sordida</name>
    <dbReference type="NCBI Taxonomy" id="392033"/>
    <lineage>
        <taxon>Eukaryota</taxon>
        <taxon>Metazoa</taxon>
        <taxon>Spiralia</taxon>
        <taxon>Gnathifera</taxon>
        <taxon>Rotifera</taxon>
        <taxon>Eurotatoria</taxon>
        <taxon>Bdelloidea</taxon>
        <taxon>Philodinida</taxon>
        <taxon>Philodinidae</taxon>
        <taxon>Rotaria</taxon>
    </lineage>
</organism>
<feature type="compositionally biased region" description="Polar residues" evidence="1">
    <location>
        <begin position="20"/>
        <end position="35"/>
    </location>
</feature>
<dbReference type="AlphaFoldDB" id="A0A819HEZ5"/>
<evidence type="ECO:0000313" key="2">
    <source>
        <dbReference type="EMBL" id="CAF3899808.1"/>
    </source>
</evidence>
<name>A0A819HEZ5_9BILA</name>
<accession>A0A819HEZ5</accession>
<evidence type="ECO:0000256" key="1">
    <source>
        <dbReference type="SAM" id="MobiDB-lite"/>
    </source>
</evidence>
<proteinExistence type="predicted"/>
<evidence type="ECO:0000313" key="3">
    <source>
        <dbReference type="Proteomes" id="UP000663874"/>
    </source>
</evidence>
<reference evidence="2" key="1">
    <citation type="submission" date="2021-02" db="EMBL/GenBank/DDBJ databases">
        <authorList>
            <person name="Nowell W R."/>
        </authorList>
    </citation>
    <scope>NUCLEOTIDE SEQUENCE</scope>
</reference>
<protein>
    <submittedName>
        <fullName evidence="2">Uncharacterized protein</fullName>
    </submittedName>
</protein>
<dbReference type="Proteomes" id="UP000663874">
    <property type="component" value="Unassembled WGS sequence"/>
</dbReference>
<comment type="caution">
    <text evidence="2">The sequence shown here is derived from an EMBL/GenBank/DDBJ whole genome shotgun (WGS) entry which is preliminary data.</text>
</comment>
<feature type="region of interest" description="Disordered" evidence="1">
    <location>
        <begin position="18"/>
        <end position="50"/>
    </location>
</feature>
<dbReference type="EMBL" id="CAJOBE010003773">
    <property type="protein sequence ID" value="CAF3899808.1"/>
    <property type="molecule type" value="Genomic_DNA"/>
</dbReference>
<sequence>MYYNELLLNNMSDAYRRATDASSQTTNISTPQQPTLLPADLTPHNATTTL</sequence>
<gene>
    <name evidence="2" type="ORF">FNK824_LOCUS20511</name>
</gene>
<feature type="non-terminal residue" evidence="2">
    <location>
        <position position="1"/>
    </location>
</feature>